<dbReference type="STRING" id="46680.GCA_000807755_03341"/>
<gene>
    <name evidence="2" type="ORF">CEG18_07800</name>
</gene>
<reference evidence="2 3" key="1">
    <citation type="submission" date="2017-06" db="EMBL/GenBank/DDBJ databases">
        <title>Draft genome of Pseudomonas nitroreducens DF05.</title>
        <authorList>
            <person name="Iyer R."/>
        </authorList>
    </citation>
    <scope>NUCLEOTIDE SEQUENCE [LARGE SCALE GENOMIC DNA]</scope>
    <source>
        <strain evidence="2 3">DF05</strain>
    </source>
</reference>
<organism evidence="2 3">
    <name type="scientific">Pseudomonas nitroreducens</name>
    <dbReference type="NCBI Taxonomy" id="46680"/>
    <lineage>
        <taxon>Bacteria</taxon>
        <taxon>Pseudomonadati</taxon>
        <taxon>Pseudomonadota</taxon>
        <taxon>Gammaproteobacteria</taxon>
        <taxon>Pseudomonadales</taxon>
        <taxon>Pseudomonadaceae</taxon>
        <taxon>Pseudomonas</taxon>
    </lineage>
</organism>
<dbReference type="eggNOG" id="COG5607">
    <property type="taxonomic scope" value="Bacteria"/>
</dbReference>
<dbReference type="Gene3D" id="1.40.20.10">
    <property type="entry name" value="CHAD domain"/>
    <property type="match status" value="1"/>
</dbReference>
<evidence type="ECO:0000313" key="2">
    <source>
        <dbReference type="EMBL" id="OWP52149.1"/>
    </source>
</evidence>
<dbReference type="Proteomes" id="UP000198145">
    <property type="component" value="Unassembled WGS sequence"/>
</dbReference>
<accession>A0A246FCV2</accession>
<dbReference type="AlphaFoldDB" id="A0A246FCV2"/>
<name>A0A246FCV2_PSENT</name>
<dbReference type="PROSITE" id="PS51708">
    <property type="entry name" value="CHAD"/>
    <property type="match status" value="1"/>
</dbReference>
<dbReference type="InterPro" id="IPR007899">
    <property type="entry name" value="CHAD_dom"/>
</dbReference>
<dbReference type="Pfam" id="PF05235">
    <property type="entry name" value="CHAD"/>
    <property type="match status" value="1"/>
</dbReference>
<dbReference type="SMART" id="SM00880">
    <property type="entry name" value="CHAD"/>
    <property type="match status" value="1"/>
</dbReference>
<dbReference type="RefSeq" id="WP_088416965.1">
    <property type="nucleotide sequence ID" value="NZ_NJBA01000002.1"/>
</dbReference>
<comment type="caution">
    <text evidence="2">The sequence shown here is derived from an EMBL/GenBank/DDBJ whole genome shotgun (WGS) entry which is preliminary data.</text>
</comment>
<sequence length="256" mass="29644">MTSFCDYLVSHLIEQEVALFSASSRLKAESDPEALHDLRIAVRRLRSLLHPVRGMPGIDELEQALSDMGRLSGPLRDLEVLLPVLEAEGYERAAALRRPALISGYATLLASPQWERLMMRLDGWPQLWRTSERHGVLKGLHGKVKKRLAREWQKLRDALKDPDHDRHRLRLLIKRVRYSLEVYPEESAVPQRLLAPLKDAQSALGDWHDYEQWLIRSERELDLMPLQPHWNARHDLAERLADESLEALEKALHRGH</sequence>
<dbReference type="EMBL" id="NJBA01000002">
    <property type="protein sequence ID" value="OWP52149.1"/>
    <property type="molecule type" value="Genomic_DNA"/>
</dbReference>
<feature type="domain" description="CHAD" evidence="1">
    <location>
        <begin position="1"/>
        <end position="256"/>
    </location>
</feature>
<dbReference type="PANTHER" id="PTHR39339">
    <property type="entry name" value="SLR1444 PROTEIN"/>
    <property type="match status" value="1"/>
</dbReference>
<protein>
    <submittedName>
        <fullName evidence="2">Chad domain-containing superfamily protein</fullName>
    </submittedName>
</protein>
<evidence type="ECO:0000259" key="1">
    <source>
        <dbReference type="PROSITE" id="PS51708"/>
    </source>
</evidence>
<dbReference type="InterPro" id="IPR038186">
    <property type="entry name" value="CHAD_dom_sf"/>
</dbReference>
<proteinExistence type="predicted"/>
<evidence type="ECO:0000313" key="3">
    <source>
        <dbReference type="Proteomes" id="UP000198145"/>
    </source>
</evidence>
<dbReference type="PANTHER" id="PTHR39339:SF1">
    <property type="entry name" value="CHAD DOMAIN-CONTAINING PROTEIN"/>
    <property type="match status" value="1"/>
</dbReference>